<evidence type="ECO:0000313" key="8">
    <source>
        <dbReference type="EMBL" id="CAL6088464.1"/>
    </source>
</evidence>
<keyword evidence="2 5" id="KW-0812">Transmembrane</keyword>
<dbReference type="InterPro" id="IPR006634">
    <property type="entry name" value="TLC-dom"/>
</dbReference>
<evidence type="ECO:0000256" key="4">
    <source>
        <dbReference type="ARBA" id="ARBA00023136"/>
    </source>
</evidence>
<keyword evidence="3 5" id="KW-1133">Transmembrane helix</keyword>
<feature type="transmembrane region" description="Helical" evidence="5">
    <location>
        <begin position="180"/>
        <end position="204"/>
    </location>
</feature>
<dbReference type="SMART" id="SM00724">
    <property type="entry name" value="TLC"/>
    <property type="match status" value="1"/>
</dbReference>
<keyword evidence="9" id="KW-1185">Reference proteome</keyword>
<reference evidence="7" key="1">
    <citation type="submission" date="2023-06" db="EMBL/GenBank/DDBJ databases">
        <authorList>
            <person name="Kurt Z."/>
        </authorList>
    </citation>
    <scope>NUCLEOTIDE SEQUENCE</scope>
</reference>
<dbReference type="GO" id="GO:0016020">
    <property type="term" value="C:membrane"/>
    <property type="evidence" value="ECO:0007669"/>
    <property type="project" value="UniProtKB-SubCell"/>
</dbReference>
<dbReference type="Proteomes" id="UP001642409">
    <property type="component" value="Unassembled WGS sequence"/>
</dbReference>
<dbReference type="EMBL" id="CATOUU010000872">
    <property type="protein sequence ID" value="CAI9956319.1"/>
    <property type="molecule type" value="Genomic_DNA"/>
</dbReference>
<proteinExistence type="predicted"/>
<gene>
    <name evidence="7" type="ORF">HINF_LOCUS43964</name>
    <name evidence="8" type="ORF">HINF_LOCUS64140</name>
</gene>
<dbReference type="Pfam" id="PF03798">
    <property type="entry name" value="TRAM_LAG1_CLN8"/>
    <property type="match status" value="1"/>
</dbReference>
<dbReference type="PANTHER" id="PTHR12560:SF0">
    <property type="entry name" value="LD18904P"/>
    <property type="match status" value="1"/>
</dbReference>
<keyword evidence="4 5" id="KW-0472">Membrane</keyword>
<evidence type="ECO:0000259" key="6">
    <source>
        <dbReference type="SMART" id="SM00724"/>
    </source>
</evidence>
<dbReference type="GO" id="GO:0050291">
    <property type="term" value="F:sphingosine N-acyltransferase activity"/>
    <property type="evidence" value="ECO:0007669"/>
    <property type="project" value="InterPro"/>
</dbReference>
<evidence type="ECO:0000256" key="2">
    <source>
        <dbReference type="ARBA" id="ARBA00022692"/>
    </source>
</evidence>
<protein>
    <submittedName>
        <fullName evidence="7">Ceramide synthetase</fullName>
    </submittedName>
    <submittedName>
        <fullName evidence="8">Ceramide_synthetase</fullName>
    </submittedName>
</protein>
<feature type="transmembrane region" description="Helical" evidence="5">
    <location>
        <begin position="232"/>
        <end position="256"/>
    </location>
</feature>
<feature type="transmembrane region" description="Helical" evidence="5">
    <location>
        <begin position="48"/>
        <end position="73"/>
    </location>
</feature>
<dbReference type="PIRSF" id="PIRSF005225">
    <property type="entry name" value="LAG1_LAC1"/>
    <property type="match status" value="1"/>
</dbReference>
<reference evidence="8 9" key="2">
    <citation type="submission" date="2024-07" db="EMBL/GenBank/DDBJ databases">
        <authorList>
            <person name="Akdeniz Z."/>
        </authorList>
    </citation>
    <scope>NUCLEOTIDE SEQUENCE [LARGE SCALE GENOMIC DNA]</scope>
</reference>
<accession>A0AA86UHU4</accession>
<evidence type="ECO:0000256" key="1">
    <source>
        <dbReference type="ARBA" id="ARBA00004141"/>
    </source>
</evidence>
<evidence type="ECO:0000256" key="3">
    <source>
        <dbReference type="ARBA" id="ARBA00022989"/>
    </source>
</evidence>
<dbReference type="EMBL" id="CAXDID020000408">
    <property type="protein sequence ID" value="CAL6088464.1"/>
    <property type="molecule type" value="Genomic_DNA"/>
</dbReference>
<evidence type="ECO:0000256" key="5">
    <source>
        <dbReference type="SAM" id="Phobius"/>
    </source>
</evidence>
<dbReference type="GO" id="GO:0005783">
    <property type="term" value="C:endoplasmic reticulum"/>
    <property type="evidence" value="ECO:0007669"/>
    <property type="project" value="TreeGrafter"/>
</dbReference>
<comment type="subcellular location">
    <subcellularLocation>
        <location evidence="1">Membrane</location>
        <topology evidence="1">Multi-pass membrane protein</topology>
    </subcellularLocation>
</comment>
<evidence type="ECO:0000313" key="7">
    <source>
        <dbReference type="EMBL" id="CAI9956319.1"/>
    </source>
</evidence>
<dbReference type="InterPro" id="IPR016439">
    <property type="entry name" value="Lag1/Lac1-like"/>
</dbReference>
<dbReference type="PANTHER" id="PTHR12560">
    <property type="entry name" value="LONGEVITY ASSURANCE FACTOR 1 LAG1"/>
    <property type="match status" value="1"/>
</dbReference>
<organism evidence="7">
    <name type="scientific">Hexamita inflata</name>
    <dbReference type="NCBI Taxonomy" id="28002"/>
    <lineage>
        <taxon>Eukaryota</taxon>
        <taxon>Metamonada</taxon>
        <taxon>Diplomonadida</taxon>
        <taxon>Hexamitidae</taxon>
        <taxon>Hexamitinae</taxon>
        <taxon>Hexamita</taxon>
    </lineage>
</organism>
<feature type="transmembrane region" description="Helical" evidence="5">
    <location>
        <begin position="93"/>
        <end position="112"/>
    </location>
</feature>
<feature type="domain" description="TLC" evidence="6">
    <location>
        <begin position="42"/>
        <end position="260"/>
    </location>
</feature>
<comment type="caution">
    <text evidence="7">The sequence shown here is derived from an EMBL/GenBank/DDBJ whole genome shotgun (WGS) entry which is preliminary data.</text>
</comment>
<dbReference type="GO" id="GO:0046513">
    <property type="term" value="P:ceramide biosynthetic process"/>
    <property type="evidence" value="ECO:0007669"/>
    <property type="project" value="InterPro"/>
</dbReference>
<dbReference type="AlphaFoldDB" id="A0AA86UHU4"/>
<name>A0AA86UHU4_9EUKA</name>
<sequence>MLTLTPANCFILVPPFVVLHMLFRFYFQKAVVNHFKDNKNCKKISESMFYFIQYSLFTVLSTAIIVQNEIWWFNYEHLYIEKITWDSFSPLHATYLMLELAVCISTAITWLFETRKNYADFYMMVVHHACTISLICFCMYSKNFNWGCATANLHDMSDIFLEFSKTIFYLGFDKASKYTFVLFAISFIFPRCYVFPVFMIAPFFNGKLDETLLKLDPNVDLLKAFTKLERKYIPSAFSVLFVLDCIWSVAILNMAWGMFKKKEWKDIREKEAVSKSE</sequence>
<evidence type="ECO:0000313" key="9">
    <source>
        <dbReference type="Proteomes" id="UP001642409"/>
    </source>
</evidence>
<feature type="transmembrane region" description="Helical" evidence="5">
    <location>
        <begin position="6"/>
        <end position="27"/>
    </location>
</feature>